<dbReference type="GO" id="GO:0009116">
    <property type="term" value="P:nucleoside metabolic process"/>
    <property type="evidence" value="ECO:0007669"/>
    <property type="project" value="InterPro"/>
</dbReference>
<sequence length="1070" mass="119153">MSLPPLDHAAYTIGWICALPKEMTAAIAMLDNVHEGLPQPVSDYNNYSLGSMGSFNIVVVCLPSGDFGSHQASAVAARMLATFPNLKMGLMVGIGGGVPSEENDIRLGDVVVSTPAKGFGGVVQHDMGKHTKDGGWVRTGSLNGAPMILKTTISKLISFHQIQGKRTEFYLSEMLERHPNLSTQFARPAESSDVLYEPEPEDPDTLTDWVEVARDPRSPEDSIKIHYGLISSGNQVIKSGRQRDLISSRLGGVLCFEMEAAGLMNELPCAVIRGICDYADAHKKKEWQDYAAAVAAAYAKELVNALPTTILETQIILPALSNHLADLQIEPPNFVGREQELSTLLEWASSKEICRNMAVFGLGGVGKTQIALEFAYRTREQKPYCSVFWVPVTDYLAFKQAYKQIGQVINIPRINDNGEDGMQLVKEALSDSKRVGSWLMIVDNADDMNMIFRQPTDTELIVPGLIDYIPSSPNGLTLFTTRNRKVAVRQAANNIISLEIMVPEDASKLLAKSILRQEILLNVDAVRELLGLLGFLPLAIIQAAAYINENDTTIEEYRSLYNESETEVMEVLSEDFEVPGRYKTIKNSIAATWLVSLGQLTHTNPVAIDYLSFMACLSSSNISPSLLLPAPSKKQGLEAIGALKAYSLLRKRDDGPNFDIHPLVHLATRNWLRSERKLQLWTSSAVLRLVELLPEGGHENRPTWTAYLPHARYLLNSAAVAAADGDEKVVVLAEKLGKCHYSNGEYSEAHRTYEQALELRVKISGLENRDTMRNMFGIAEALSHQGKYKEAEAQHRMILELRKKVLGQEDPEVGRSMNYLAQAMYEGGRFVESEQMHRAALALQNEVLHPEHPNALSTTSYLAQAIGQQGRYKEAEELYRELLATRIRVQGEEYPATLATMSCLGATLGDLGNYSDAEHFHRRVLDLRVMILGNRHPHTCITKRWLAEALLHQEKYEEAYRLNREALDVQTDVLGLKHPSTLLTLVNRGDIFFHQGQIGRAEKVYRQALDFQIEYRGSEHPETLKSMDSLANVLNKRGNHDEAKELYEKVFEARVRILGPGHPKTLATPH</sequence>
<dbReference type="PROSITE" id="PS50005">
    <property type="entry name" value="TPR"/>
    <property type="match status" value="1"/>
</dbReference>
<dbReference type="AlphaFoldDB" id="A0A9N9VK47"/>
<dbReference type="PANTHER" id="PTHR46082:SF11">
    <property type="entry name" value="AAA+ ATPASE DOMAIN-CONTAINING PROTEIN-RELATED"/>
    <property type="match status" value="1"/>
</dbReference>
<dbReference type="Pfam" id="PF13374">
    <property type="entry name" value="TPR_10"/>
    <property type="match status" value="2"/>
</dbReference>
<dbReference type="Pfam" id="PF00931">
    <property type="entry name" value="NB-ARC"/>
    <property type="match status" value="1"/>
</dbReference>
<keyword evidence="5" id="KW-1185">Reference proteome</keyword>
<feature type="domain" description="Nucleoside phosphorylase" evidence="3">
    <location>
        <begin position="12"/>
        <end position="297"/>
    </location>
</feature>
<dbReference type="SMART" id="SM00028">
    <property type="entry name" value="TPR"/>
    <property type="match status" value="8"/>
</dbReference>
<evidence type="ECO:0000313" key="4">
    <source>
        <dbReference type="EMBL" id="CAH0023218.1"/>
    </source>
</evidence>
<feature type="repeat" description="TPR" evidence="1">
    <location>
        <begin position="730"/>
        <end position="763"/>
    </location>
</feature>
<keyword evidence="1" id="KW-0802">TPR repeat</keyword>
<dbReference type="Gene3D" id="3.40.50.300">
    <property type="entry name" value="P-loop containing nucleotide triphosphate hydrolases"/>
    <property type="match status" value="1"/>
</dbReference>
<name>A0A9N9VK47_9HYPO</name>
<accession>A0A9N9VK47</accession>
<comment type="caution">
    <text evidence="4">The sequence shown here is derived from an EMBL/GenBank/DDBJ whole genome shotgun (WGS) entry which is preliminary data.</text>
</comment>
<dbReference type="Gene3D" id="3.40.50.1580">
    <property type="entry name" value="Nucleoside phosphorylase domain"/>
    <property type="match status" value="1"/>
</dbReference>
<dbReference type="Pfam" id="PF13424">
    <property type="entry name" value="TPR_12"/>
    <property type="match status" value="3"/>
</dbReference>
<dbReference type="InterPro" id="IPR035994">
    <property type="entry name" value="Nucleoside_phosphorylase_sf"/>
</dbReference>
<evidence type="ECO:0008006" key="6">
    <source>
        <dbReference type="Google" id="ProtNLM"/>
    </source>
</evidence>
<dbReference type="InterPro" id="IPR053137">
    <property type="entry name" value="NLR-like"/>
</dbReference>
<dbReference type="SUPFAM" id="SSF52540">
    <property type="entry name" value="P-loop containing nucleoside triphosphate hydrolases"/>
    <property type="match status" value="1"/>
</dbReference>
<dbReference type="InterPro" id="IPR002182">
    <property type="entry name" value="NB-ARC"/>
</dbReference>
<dbReference type="Proteomes" id="UP000696573">
    <property type="component" value="Unassembled WGS sequence"/>
</dbReference>
<dbReference type="InterPro" id="IPR011990">
    <property type="entry name" value="TPR-like_helical_dom_sf"/>
</dbReference>
<dbReference type="InterPro" id="IPR000845">
    <property type="entry name" value="Nucleoside_phosphorylase_d"/>
</dbReference>
<evidence type="ECO:0000259" key="3">
    <source>
        <dbReference type="Pfam" id="PF01048"/>
    </source>
</evidence>
<evidence type="ECO:0000259" key="2">
    <source>
        <dbReference type="Pfam" id="PF00931"/>
    </source>
</evidence>
<feature type="domain" description="NB-ARC" evidence="2">
    <location>
        <begin position="338"/>
        <end position="516"/>
    </location>
</feature>
<dbReference type="PANTHER" id="PTHR46082">
    <property type="entry name" value="ATP/GTP-BINDING PROTEIN-RELATED"/>
    <property type="match status" value="1"/>
</dbReference>
<evidence type="ECO:0000313" key="5">
    <source>
        <dbReference type="Proteomes" id="UP000696573"/>
    </source>
</evidence>
<reference evidence="4" key="1">
    <citation type="submission" date="2021-10" db="EMBL/GenBank/DDBJ databases">
        <authorList>
            <person name="Piombo E."/>
        </authorList>
    </citation>
    <scope>NUCLEOTIDE SEQUENCE</scope>
</reference>
<dbReference type="SUPFAM" id="SSF53167">
    <property type="entry name" value="Purine and uridine phosphorylases"/>
    <property type="match status" value="1"/>
</dbReference>
<dbReference type="InterPro" id="IPR019734">
    <property type="entry name" value="TPR_rpt"/>
</dbReference>
<dbReference type="SUPFAM" id="SSF48452">
    <property type="entry name" value="TPR-like"/>
    <property type="match status" value="2"/>
</dbReference>
<dbReference type="Gene3D" id="1.25.40.10">
    <property type="entry name" value="Tetratricopeptide repeat domain"/>
    <property type="match status" value="2"/>
</dbReference>
<dbReference type="GO" id="GO:0003824">
    <property type="term" value="F:catalytic activity"/>
    <property type="evidence" value="ECO:0007669"/>
    <property type="project" value="InterPro"/>
</dbReference>
<dbReference type="EMBL" id="CABFNQ020000690">
    <property type="protein sequence ID" value="CAH0023218.1"/>
    <property type="molecule type" value="Genomic_DNA"/>
</dbReference>
<organism evidence="4 5">
    <name type="scientific">Clonostachys rhizophaga</name>
    <dbReference type="NCBI Taxonomy" id="160324"/>
    <lineage>
        <taxon>Eukaryota</taxon>
        <taxon>Fungi</taxon>
        <taxon>Dikarya</taxon>
        <taxon>Ascomycota</taxon>
        <taxon>Pezizomycotina</taxon>
        <taxon>Sordariomycetes</taxon>
        <taxon>Hypocreomycetidae</taxon>
        <taxon>Hypocreales</taxon>
        <taxon>Bionectriaceae</taxon>
        <taxon>Clonostachys</taxon>
    </lineage>
</organism>
<protein>
    <recommendedName>
        <fullName evidence="6">Nephrocystin-3</fullName>
    </recommendedName>
</protein>
<dbReference type="OrthoDB" id="626167at2759"/>
<proteinExistence type="predicted"/>
<dbReference type="GO" id="GO:0043531">
    <property type="term" value="F:ADP binding"/>
    <property type="evidence" value="ECO:0007669"/>
    <property type="project" value="InterPro"/>
</dbReference>
<gene>
    <name evidence="4" type="ORF">CRHIZ90672A_00007671</name>
</gene>
<evidence type="ECO:0000256" key="1">
    <source>
        <dbReference type="PROSITE-ProRule" id="PRU00339"/>
    </source>
</evidence>
<dbReference type="InterPro" id="IPR027417">
    <property type="entry name" value="P-loop_NTPase"/>
</dbReference>
<dbReference type="Pfam" id="PF01048">
    <property type="entry name" value="PNP_UDP_1"/>
    <property type="match status" value="1"/>
</dbReference>